<sequence length="306" mass="33793">MEKTPAGENLEEFARGPILFRELVMTTTRLKIGPLATGFPWGGFAEMDLMRDVVVVVIRKQQDEGPALHSTREHPRRATPNGHVSPIFCMRPALVDAAPAKIPAACQRERKRKPNNARGSYRLVSTRPRQQSIVPAWADNSHKKKSMSIQKTQIGSCELICGTAASKAHNRPASAEPRPVRPLRRANVSQHHTTGECTAHSFSQCFYALLRRDPDAGTPTPANGGSPVSSGLIPPVLEREMPRRVVGRRGQASSTWPEQLTQCAVMACTRRRLRSRPCCDAGRAQARRTDSRDCEIGGRLLMLRPS</sequence>
<gene>
    <name evidence="2" type="ORF">X797_007068</name>
</gene>
<protein>
    <submittedName>
        <fullName evidence="2">Uncharacterized protein</fullName>
    </submittedName>
</protein>
<evidence type="ECO:0000256" key="1">
    <source>
        <dbReference type="SAM" id="MobiDB-lite"/>
    </source>
</evidence>
<evidence type="ECO:0000313" key="3">
    <source>
        <dbReference type="Proteomes" id="UP000030151"/>
    </source>
</evidence>
<dbReference type="EMBL" id="JELW01000016">
    <property type="protein sequence ID" value="EXU99939.1"/>
    <property type="molecule type" value="Genomic_DNA"/>
</dbReference>
<evidence type="ECO:0000313" key="2">
    <source>
        <dbReference type="EMBL" id="EXU99939.1"/>
    </source>
</evidence>
<dbReference type="Proteomes" id="UP000030151">
    <property type="component" value="Unassembled WGS sequence"/>
</dbReference>
<proteinExistence type="predicted"/>
<dbReference type="AlphaFoldDB" id="A0A014PQF9"/>
<accession>A0A014PQF9</accession>
<name>A0A014PQF9_9HYPO</name>
<feature type="region of interest" description="Disordered" evidence="1">
    <location>
        <begin position="64"/>
        <end position="84"/>
    </location>
</feature>
<comment type="caution">
    <text evidence="2">The sequence shown here is derived from an EMBL/GenBank/DDBJ whole genome shotgun (WGS) entry which is preliminary data.</text>
</comment>
<organism evidence="2 3">
    <name type="scientific">Metarhizium robertsii</name>
    <dbReference type="NCBI Taxonomy" id="568076"/>
    <lineage>
        <taxon>Eukaryota</taxon>
        <taxon>Fungi</taxon>
        <taxon>Dikarya</taxon>
        <taxon>Ascomycota</taxon>
        <taxon>Pezizomycotina</taxon>
        <taxon>Sordariomycetes</taxon>
        <taxon>Hypocreomycetidae</taxon>
        <taxon>Hypocreales</taxon>
        <taxon>Clavicipitaceae</taxon>
        <taxon>Metarhizium</taxon>
    </lineage>
</organism>
<dbReference type="HOGENOM" id="CLU_909390_0_0_1"/>
<reference evidence="2 3" key="1">
    <citation type="submission" date="2014-02" db="EMBL/GenBank/DDBJ databases">
        <title>The genome sequence of the entomopathogenic fungus Metarhizium robertsii ARSEF 2575.</title>
        <authorList>
            <person name="Giuliano Garisto Donzelli B."/>
            <person name="Roe B.A."/>
            <person name="Macmil S.L."/>
            <person name="Krasnoff S.B."/>
            <person name="Gibson D.M."/>
        </authorList>
    </citation>
    <scope>NUCLEOTIDE SEQUENCE [LARGE SCALE GENOMIC DNA]</scope>
    <source>
        <strain evidence="2 3">ARSEF 2575</strain>
    </source>
</reference>